<sequence length="351" mass="38718">MNAPHKPATFEVDTCRLDDQGRYSNRKIAGERQSPSVFLVLLLPGFSQLCLSSLIDPLRLANALSGQSLFHWCLMSLDGKSVESASGISVEVSGNSLRHQKAMALDPHAAVLICAGEGVEQQRCPELRAFLRRAHRADLPLYALGTATWLLADAGLLGEARCTIHWGKMAALSETFYDLAIEDALFVRDGKIVTCAGDLAAFDLAVALVQERCGIELARSICQHVIADRWRDGASCQSVPAGLRYGNTGKKLLRIIKLMEKHIEDPLPLEEIAARVCLSRRQIERLFERHLSTTPRRHYTAIKLGKARQLIELTDMPVTDVAIACGFVSPSYFSKSFKDHFGTLPSQMKCC</sequence>
<dbReference type="PRINTS" id="PR00032">
    <property type="entry name" value="HTHARAC"/>
</dbReference>
<dbReference type="SMART" id="SM00342">
    <property type="entry name" value="HTH_ARAC"/>
    <property type="match status" value="1"/>
</dbReference>
<dbReference type="EMBL" id="JACHGI010000002">
    <property type="protein sequence ID" value="MBB6465864.1"/>
    <property type="molecule type" value="Genomic_DNA"/>
</dbReference>
<name>A0A8E2BC62_9HYPH</name>
<gene>
    <name evidence="5" type="ORF">HNQ96_001722</name>
</gene>
<proteinExistence type="predicted"/>
<dbReference type="Pfam" id="PF01965">
    <property type="entry name" value="DJ-1_PfpI"/>
    <property type="match status" value="1"/>
</dbReference>
<dbReference type="InterPro" id="IPR002818">
    <property type="entry name" value="DJ-1/PfpI"/>
</dbReference>
<keyword evidence="2" id="KW-0238">DNA-binding</keyword>
<accession>A0A8E2BC62</accession>
<dbReference type="CDD" id="cd03136">
    <property type="entry name" value="GATase1_AraC_ArgR_like"/>
    <property type="match status" value="1"/>
</dbReference>
<dbReference type="InterPro" id="IPR018062">
    <property type="entry name" value="HTH_AraC-typ_CS"/>
</dbReference>
<evidence type="ECO:0000256" key="1">
    <source>
        <dbReference type="ARBA" id="ARBA00023015"/>
    </source>
</evidence>
<dbReference type="SUPFAM" id="SSF52317">
    <property type="entry name" value="Class I glutamine amidotransferase-like"/>
    <property type="match status" value="1"/>
</dbReference>
<dbReference type="GO" id="GO:0003700">
    <property type="term" value="F:DNA-binding transcription factor activity"/>
    <property type="evidence" value="ECO:0007669"/>
    <property type="project" value="InterPro"/>
</dbReference>
<dbReference type="PROSITE" id="PS00041">
    <property type="entry name" value="HTH_ARAC_FAMILY_1"/>
    <property type="match status" value="1"/>
</dbReference>
<dbReference type="RefSeq" id="WP_184768320.1">
    <property type="nucleotide sequence ID" value="NZ_JACHGI010000002.1"/>
</dbReference>
<dbReference type="Proteomes" id="UP000532373">
    <property type="component" value="Unassembled WGS sequence"/>
</dbReference>
<dbReference type="Pfam" id="PF12833">
    <property type="entry name" value="HTH_18"/>
    <property type="match status" value="1"/>
</dbReference>
<evidence type="ECO:0000256" key="3">
    <source>
        <dbReference type="ARBA" id="ARBA00023163"/>
    </source>
</evidence>
<dbReference type="SUPFAM" id="SSF46689">
    <property type="entry name" value="Homeodomain-like"/>
    <property type="match status" value="2"/>
</dbReference>
<evidence type="ECO:0000259" key="4">
    <source>
        <dbReference type="PROSITE" id="PS01124"/>
    </source>
</evidence>
<evidence type="ECO:0000313" key="5">
    <source>
        <dbReference type="EMBL" id="MBB6465864.1"/>
    </source>
</evidence>
<dbReference type="PROSITE" id="PS01124">
    <property type="entry name" value="HTH_ARAC_FAMILY_2"/>
    <property type="match status" value="1"/>
</dbReference>
<dbReference type="InterPro" id="IPR029062">
    <property type="entry name" value="Class_I_gatase-like"/>
</dbReference>
<protein>
    <submittedName>
        <fullName evidence="5">Transcriptional regulator GlxA family with amidase domain</fullName>
    </submittedName>
</protein>
<dbReference type="InterPro" id="IPR020449">
    <property type="entry name" value="Tscrpt_reg_AraC-type_HTH"/>
</dbReference>
<dbReference type="InterPro" id="IPR018060">
    <property type="entry name" value="HTH_AraC"/>
</dbReference>
<dbReference type="Gene3D" id="1.10.10.60">
    <property type="entry name" value="Homeodomain-like"/>
    <property type="match status" value="1"/>
</dbReference>
<feature type="domain" description="HTH araC/xylS-type" evidence="4">
    <location>
        <begin position="253"/>
        <end position="351"/>
    </location>
</feature>
<dbReference type="InterPro" id="IPR009057">
    <property type="entry name" value="Homeodomain-like_sf"/>
</dbReference>
<evidence type="ECO:0000256" key="2">
    <source>
        <dbReference type="ARBA" id="ARBA00023125"/>
    </source>
</evidence>
<dbReference type="Gene3D" id="3.40.50.880">
    <property type="match status" value="1"/>
</dbReference>
<dbReference type="PANTHER" id="PTHR43280:SF2">
    <property type="entry name" value="HTH-TYPE TRANSCRIPTIONAL REGULATOR EXSA"/>
    <property type="match status" value="1"/>
</dbReference>
<comment type="caution">
    <text evidence="5">The sequence shown here is derived from an EMBL/GenBank/DDBJ whole genome shotgun (WGS) entry which is preliminary data.</text>
</comment>
<dbReference type="GO" id="GO:0043565">
    <property type="term" value="F:sequence-specific DNA binding"/>
    <property type="evidence" value="ECO:0007669"/>
    <property type="project" value="InterPro"/>
</dbReference>
<reference evidence="5 6" key="1">
    <citation type="submission" date="2020-08" db="EMBL/GenBank/DDBJ databases">
        <title>Genomic Encyclopedia of Type Strains, Phase IV (KMG-IV): sequencing the most valuable type-strain genomes for metagenomic binning, comparative biology and taxonomic classification.</title>
        <authorList>
            <person name="Goeker M."/>
        </authorList>
    </citation>
    <scope>NUCLEOTIDE SEQUENCE [LARGE SCALE GENOMIC DNA]</scope>
    <source>
        <strain evidence="5 6">DSM 17454</strain>
    </source>
</reference>
<dbReference type="PANTHER" id="PTHR43280">
    <property type="entry name" value="ARAC-FAMILY TRANSCRIPTIONAL REGULATOR"/>
    <property type="match status" value="1"/>
</dbReference>
<keyword evidence="3" id="KW-0804">Transcription</keyword>
<keyword evidence="1" id="KW-0805">Transcription regulation</keyword>
<organism evidence="5 6">
    <name type="scientific">Aminobacter carboxidus</name>
    <dbReference type="NCBI Taxonomy" id="376165"/>
    <lineage>
        <taxon>Bacteria</taxon>
        <taxon>Pseudomonadati</taxon>
        <taxon>Pseudomonadota</taxon>
        <taxon>Alphaproteobacteria</taxon>
        <taxon>Hyphomicrobiales</taxon>
        <taxon>Phyllobacteriaceae</taxon>
        <taxon>Aminobacter</taxon>
    </lineage>
</organism>
<dbReference type="AlphaFoldDB" id="A0A8E2BC62"/>
<evidence type="ECO:0000313" key="6">
    <source>
        <dbReference type="Proteomes" id="UP000532373"/>
    </source>
</evidence>